<organism evidence="4 5">
    <name type="scientific">Rhodosorus marinus</name>
    <dbReference type="NCBI Taxonomy" id="101924"/>
    <lineage>
        <taxon>Eukaryota</taxon>
        <taxon>Rhodophyta</taxon>
        <taxon>Stylonematophyceae</taxon>
        <taxon>Stylonematales</taxon>
        <taxon>Stylonemataceae</taxon>
        <taxon>Rhodosorus</taxon>
    </lineage>
</organism>
<feature type="domain" description="Thiaminase-2/PQQC" evidence="3">
    <location>
        <begin position="13"/>
        <end position="207"/>
    </location>
</feature>
<dbReference type="InterPro" id="IPR016084">
    <property type="entry name" value="Haem_Oase-like_multi-hlx"/>
</dbReference>
<keyword evidence="5" id="KW-1185">Reference proteome</keyword>
<dbReference type="InterPro" id="IPR004305">
    <property type="entry name" value="Thiaminase-2/PQQC"/>
</dbReference>
<dbReference type="PANTHER" id="PTHR43198">
    <property type="entry name" value="BIFUNCTIONAL TH2 PROTEIN"/>
    <property type="match status" value="1"/>
</dbReference>
<comment type="caution">
    <text evidence="4">The sequence shown here is derived from an EMBL/GenBank/DDBJ whole genome shotgun (WGS) entry which is preliminary data.</text>
</comment>
<dbReference type="Pfam" id="PF03070">
    <property type="entry name" value="TENA_THI-4"/>
    <property type="match status" value="1"/>
</dbReference>
<evidence type="ECO:0000256" key="1">
    <source>
        <dbReference type="PIRSR" id="PIRSR003170-1"/>
    </source>
</evidence>
<gene>
    <name evidence="4" type="ORF">NDN08_000732</name>
</gene>
<feature type="active site" description="Proton donor" evidence="1">
    <location>
        <position position="198"/>
    </location>
</feature>
<dbReference type="EMBL" id="JAMWBK010000006">
    <property type="protein sequence ID" value="KAJ8904207.1"/>
    <property type="molecule type" value="Genomic_DNA"/>
</dbReference>
<evidence type="ECO:0000313" key="5">
    <source>
        <dbReference type="Proteomes" id="UP001157974"/>
    </source>
</evidence>
<accession>A0AAV8USZ1</accession>
<feature type="binding site" evidence="2">
    <location>
        <position position="83"/>
    </location>
    <ligand>
        <name>substrate</name>
    </ligand>
</feature>
<dbReference type="Gene3D" id="1.20.910.10">
    <property type="entry name" value="Heme oxygenase-like"/>
    <property type="match status" value="1"/>
</dbReference>
<dbReference type="PIRSF" id="PIRSF003170">
    <property type="entry name" value="Pet18p"/>
    <property type="match status" value="1"/>
</dbReference>
<dbReference type="GO" id="GO:0005829">
    <property type="term" value="C:cytosol"/>
    <property type="evidence" value="ECO:0007669"/>
    <property type="project" value="TreeGrafter"/>
</dbReference>
<protein>
    <recommendedName>
        <fullName evidence="3">Thiaminase-2/PQQC domain-containing protein</fullName>
    </recommendedName>
</protein>
<evidence type="ECO:0000256" key="2">
    <source>
        <dbReference type="PIRSR" id="PIRSR003170-2"/>
    </source>
</evidence>
<dbReference type="SUPFAM" id="SSF48613">
    <property type="entry name" value="Heme oxygenase-like"/>
    <property type="match status" value="1"/>
</dbReference>
<dbReference type="CDD" id="cd19357">
    <property type="entry name" value="TenA_E_At3g16990-like"/>
    <property type="match status" value="1"/>
</dbReference>
<dbReference type="InterPro" id="IPR026285">
    <property type="entry name" value="TenA_E"/>
</dbReference>
<dbReference type="AlphaFoldDB" id="A0AAV8USZ1"/>
<feature type="binding site" evidence="2">
    <location>
        <position position="132"/>
    </location>
    <ligand>
        <name>substrate</name>
    </ligand>
</feature>
<evidence type="ECO:0000313" key="4">
    <source>
        <dbReference type="EMBL" id="KAJ8904207.1"/>
    </source>
</evidence>
<dbReference type="Proteomes" id="UP001157974">
    <property type="component" value="Unassembled WGS sequence"/>
</dbReference>
<sequence length="210" mass="24209">MKTMATCTELLEKHAGAWEKATQHRFLDGVKTGKLELSQFYTWLSQDYYFAREFSRTVGAVLAECPDEDYELIHGGLWALWDEVLWFKEKAAERNVSLGVPMQEACAEYVSFLRSIRSEPYNVQIMCLWAIEYVYNVAWKGATPSAPAFETFAARWGADSFTEYTIQLREAADKSMRTLTEDEKKKVEDHFLKIALLETAFWDMAYSSSV</sequence>
<feature type="binding site" evidence="2">
    <location>
        <position position="47"/>
    </location>
    <ligand>
        <name>substrate</name>
    </ligand>
</feature>
<dbReference type="GO" id="GO:0006772">
    <property type="term" value="P:thiamine metabolic process"/>
    <property type="evidence" value="ECO:0007669"/>
    <property type="project" value="UniProtKB-ARBA"/>
</dbReference>
<reference evidence="4 5" key="1">
    <citation type="journal article" date="2023" name="Nat. Commun.">
        <title>Origin of minicircular mitochondrial genomes in red algae.</title>
        <authorList>
            <person name="Lee Y."/>
            <person name="Cho C.H."/>
            <person name="Lee Y.M."/>
            <person name="Park S.I."/>
            <person name="Yang J.H."/>
            <person name="West J.A."/>
            <person name="Bhattacharya D."/>
            <person name="Yoon H.S."/>
        </authorList>
    </citation>
    <scope>NUCLEOTIDE SEQUENCE [LARGE SCALE GENOMIC DNA]</scope>
    <source>
        <strain evidence="4 5">CCMP1338</strain>
        <tissue evidence="4">Whole cell</tissue>
    </source>
</reference>
<proteinExistence type="predicted"/>
<name>A0AAV8USZ1_9RHOD</name>
<dbReference type="InterPro" id="IPR050967">
    <property type="entry name" value="Thiamine_Salvage_TenA"/>
</dbReference>
<dbReference type="PANTHER" id="PTHR43198:SF5">
    <property type="entry name" value="BIFUNCTIONAL TENA-E PROTEIN"/>
    <property type="match status" value="1"/>
</dbReference>
<evidence type="ECO:0000259" key="3">
    <source>
        <dbReference type="Pfam" id="PF03070"/>
    </source>
</evidence>